<sequence>MSYKLEYNKEFQNFKNILLDIKSIFSQNSGTIHLARNELKVIEIENIKTVVKAFRVPNFLNQFVYAYLRKSKAYKAFHNATKLHELQVSTPEAIGYIEFFNMGLLKESFFISKEFKYDFTIAHIRDDQPKYKEKVLEDFAEFSYDIHKKGVWHVDYSGGNILIRKEGDKYIFSLVDINRMKFRSITGYEGLENFNKLWFNKEDLITIAKTYSKIAGLDENKAISEILMHDKKLKDKVLLKRKLKGRQ</sequence>
<evidence type="ECO:0000313" key="2">
    <source>
        <dbReference type="Proteomes" id="UP000006431"/>
    </source>
</evidence>
<dbReference type="AlphaFoldDB" id="B6BIX4"/>
<dbReference type="RefSeq" id="WP_008336846.1">
    <property type="nucleotide sequence ID" value="NZ_AFRZ01000001.1"/>
</dbReference>
<dbReference type="PATRIC" id="fig|929558.5.peg.1955"/>
<organism evidence="1 2">
    <name type="scientific">Sulfurimonas gotlandica (strain DSM 19862 / JCM 16533 / GD1)</name>
    <dbReference type="NCBI Taxonomy" id="929558"/>
    <lineage>
        <taxon>Bacteria</taxon>
        <taxon>Pseudomonadati</taxon>
        <taxon>Campylobacterota</taxon>
        <taxon>Epsilonproteobacteria</taxon>
        <taxon>Campylobacterales</taxon>
        <taxon>Sulfurimonadaceae</taxon>
        <taxon>Sulfurimonas</taxon>
    </lineage>
</organism>
<dbReference type="OrthoDB" id="9773772at2"/>
<dbReference type="SUPFAM" id="SSF56112">
    <property type="entry name" value="Protein kinase-like (PK-like)"/>
    <property type="match status" value="1"/>
</dbReference>
<dbReference type="InterPro" id="IPR011009">
    <property type="entry name" value="Kinase-like_dom_sf"/>
</dbReference>
<proteinExistence type="predicted"/>
<reference evidence="1 2" key="1">
    <citation type="journal article" date="2012" name="Proc. Natl. Acad. Sci. U.S.A.">
        <title>Genome and physiology of a model Epsilonproteobacterium responsible for sulfide detoxification in marine oxygen depletion zones.</title>
        <authorList>
            <person name="Grote J."/>
            <person name="Schott T."/>
            <person name="Bruckner C.G."/>
            <person name="Glockner F.O."/>
            <person name="Jost G."/>
            <person name="Teeling H."/>
            <person name="Labrenz M."/>
            <person name="Jurgens K."/>
        </authorList>
    </citation>
    <scope>NUCLEOTIDE SEQUENCE [LARGE SCALE GENOMIC DNA]</scope>
    <source>
        <strain evidence="1 2">GD1</strain>
    </source>
</reference>
<keyword evidence="2" id="KW-1185">Reference proteome</keyword>
<comment type="caution">
    <text evidence="1">The sequence shown here is derived from an EMBL/GenBank/DDBJ whole genome shotgun (WGS) entry which is preliminary data.</text>
</comment>
<dbReference type="Proteomes" id="UP000006431">
    <property type="component" value="Unassembled WGS sequence"/>
</dbReference>
<name>B6BIX4_SULGG</name>
<accession>B6BIX4</accession>
<dbReference type="HOGENOM" id="CLU_079054_0_0_7"/>
<dbReference type="eggNOG" id="COG0515">
    <property type="taxonomic scope" value="Bacteria"/>
</dbReference>
<dbReference type="Gene3D" id="1.10.510.10">
    <property type="entry name" value="Transferase(Phosphotransferase) domain 1"/>
    <property type="match status" value="1"/>
</dbReference>
<gene>
    <name evidence="1" type="ORF">SMGD1_1962</name>
</gene>
<dbReference type="Pfam" id="PF06293">
    <property type="entry name" value="Kdo"/>
    <property type="match status" value="1"/>
</dbReference>
<evidence type="ECO:0000313" key="1">
    <source>
        <dbReference type="EMBL" id="EHP30485.1"/>
    </source>
</evidence>
<evidence type="ECO:0008006" key="3">
    <source>
        <dbReference type="Google" id="ProtNLM"/>
    </source>
</evidence>
<accession>H1FWI2</accession>
<dbReference type="EMBL" id="AFRZ01000001">
    <property type="protein sequence ID" value="EHP30485.1"/>
    <property type="molecule type" value="Genomic_DNA"/>
</dbReference>
<dbReference type="STRING" id="929558.SMGD1_1962"/>
<protein>
    <recommendedName>
        <fullName evidence="3">Protein kinase domain-containing protein</fullName>
    </recommendedName>
</protein>